<evidence type="ECO:0000313" key="3">
    <source>
        <dbReference type="Proteomes" id="UP000248806"/>
    </source>
</evidence>
<dbReference type="InterPro" id="IPR038694">
    <property type="entry name" value="DUF427_sf"/>
</dbReference>
<keyword evidence="2" id="KW-0808">Transferase</keyword>
<dbReference type="EMBL" id="QKUF01000009">
    <property type="protein sequence ID" value="PZW29179.1"/>
    <property type="molecule type" value="Genomic_DNA"/>
</dbReference>
<evidence type="ECO:0000259" key="1">
    <source>
        <dbReference type="Pfam" id="PF04248"/>
    </source>
</evidence>
<evidence type="ECO:0000313" key="2">
    <source>
        <dbReference type="EMBL" id="PZW29179.1"/>
    </source>
</evidence>
<comment type="caution">
    <text evidence="2">The sequence shown here is derived from an EMBL/GenBank/DDBJ whole genome shotgun (WGS) entry which is preliminary data.</text>
</comment>
<dbReference type="PANTHER" id="PTHR34310">
    <property type="entry name" value="DUF427 DOMAIN PROTEIN (AFU_ORTHOLOGUE AFUA_3G02220)"/>
    <property type="match status" value="1"/>
</dbReference>
<gene>
    <name evidence="2" type="ORF">EI42_02900</name>
</gene>
<dbReference type="RefSeq" id="WP_111323138.1">
    <property type="nucleotide sequence ID" value="NZ_BIFX01000001.1"/>
</dbReference>
<keyword evidence="3" id="KW-1185">Reference proteome</keyword>
<accession>A0A326U7C1</accession>
<dbReference type="PANTHER" id="PTHR34310:SF5">
    <property type="entry name" value="DUF427 DOMAIN PROTEIN (AFU_ORTHOLOGUE AFUA_3G02220)"/>
    <property type="match status" value="1"/>
</dbReference>
<feature type="domain" description="DUF427" evidence="1">
    <location>
        <begin position="1"/>
        <end position="87"/>
    </location>
</feature>
<dbReference type="Pfam" id="PF04248">
    <property type="entry name" value="NTP_transf_9"/>
    <property type="match status" value="1"/>
</dbReference>
<reference evidence="2 3" key="1">
    <citation type="submission" date="2018-06" db="EMBL/GenBank/DDBJ databases">
        <title>Genomic Encyclopedia of Archaeal and Bacterial Type Strains, Phase II (KMG-II): from individual species to whole genera.</title>
        <authorList>
            <person name="Goeker M."/>
        </authorList>
    </citation>
    <scope>NUCLEOTIDE SEQUENCE [LARGE SCALE GENOMIC DNA]</scope>
    <source>
        <strain evidence="2 3">ATCC BAA-1881</strain>
    </source>
</reference>
<dbReference type="OrthoDB" id="119916at2"/>
<dbReference type="InterPro" id="IPR007361">
    <property type="entry name" value="DUF427"/>
</dbReference>
<dbReference type="AlphaFoldDB" id="A0A326U7C1"/>
<proteinExistence type="predicted"/>
<name>A0A326U7C1_THEHA</name>
<dbReference type="GO" id="GO:0016740">
    <property type="term" value="F:transferase activity"/>
    <property type="evidence" value="ECO:0007669"/>
    <property type="project" value="UniProtKB-KW"/>
</dbReference>
<sequence length="93" mass="10409">MKAYWNGALLAESDQCEVVEGNYYFPPDTVNFAYLKPSDTHTHCPWKGEASYYTVEVAGKQNPDAAWYYPSPKPAASQIAGYIAFWHGVTVEP</sequence>
<protein>
    <submittedName>
        <fullName evidence="2">Nucleotidyltransferase-like protein</fullName>
    </submittedName>
</protein>
<dbReference type="Proteomes" id="UP000248806">
    <property type="component" value="Unassembled WGS sequence"/>
</dbReference>
<dbReference type="Gene3D" id="2.170.150.40">
    <property type="entry name" value="Domain of unknown function (DUF427)"/>
    <property type="match status" value="1"/>
</dbReference>
<organism evidence="2 3">
    <name type="scientific">Thermosporothrix hazakensis</name>
    <dbReference type="NCBI Taxonomy" id="644383"/>
    <lineage>
        <taxon>Bacteria</taxon>
        <taxon>Bacillati</taxon>
        <taxon>Chloroflexota</taxon>
        <taxon>Ktedonobacteria</taxon>
        <taxon>Ktedonobacterales</taxon>
        <taxon>Thermosporotrichaceae</taxon>
        <taxon>Thermosporothrix</taxon>
    </lineage>
</organism>